<protein>
    <submittedName>
        <fullName evidence="1">Uncharacterized protein</fullName>
    </submittedName>
</protein>
<dbReference type="Proteomes" id="UP000023152">
    <property type="component" value="Unassembled WGS sequence"/>
</dbReference>
<organism evidence="1 2">
    <name type="scientific">Reticulomyxa filosa</name>
    <dbReference type="NCBI Taxonomy" id="46433"/>
    <lineage>
        <taxon>Eukaryota</taxon>
        <taxon>Sar</taxon>
        <taxon>Rhizaria</taxon>
        <taxon>Retaria</taxon>
        <taxon>Foraminifera</taxon>
        <taxon>Monothalamids</taxon>
        <taxon>Reticulomyxidae</taxon>
        <taxon>Reticulomyxa</taxon>
    </lineage>
</organism>
<name>X6LUA6_RETFI</name>
<comment type="caution">
    <text evidence="1">The sequence shown here is derived from an EMBL/GenBank/DDBJ whole genome shotgun (WGS) entry which is preliminary data.</text>
</comment>
<gene>
    <name evidence="1" type="ORF">RFI_33092</name>
</gene>
<reference evidence="1 2" key="1">
    <citation type="journal article" date="2013" name="Curr. Biol.">
        <title>The Genome of the Foraminiferan Reticulomyxa filosa.</title>
        <authorList>
            <person name="Glockner G."/>
            <person name="Hulsmann N."/>
            <person name="Schleicher M."/>
            <person name="Noegel A.A."/>
            <person name="Eichinger L."/>
            <person name="Gallinger C."/>
            <person name="Pawlowski J."/>
            <person name="Sierra R."/>
            <person name="Euteneuer U."/>
            <person name="Pillet L."/>
            <person name="Moustafa A."/>
            <person name="Platzer M."/>
            <person name="Groth M."/>
            <person name="Szafranski K."/>
            <person name="Schliwa M."/>
        </authorList>
    </citation>
    <scope>NUCLEOTIDE SEQUENCE [LARGE SCALE GENOMIC DNA]</scope>
</reference>
<feature type="non-terminal residue" evidence="1">
    <location>
        <position position="1"/>
    </location>
</feature>
<accession>X6LUA6</accession>
<keyword evidence="2" id="KW-1185">Reference proteome</keyword>
<dbReference type="AlphaFoldDB" id="X6LUA6"/>
<evidence type="ECO:0000313" key="2">
    <source>
        <dbReference type="Proteomes" id="UP000023152"/>
    </source>
</evidence>
<dbReference type="EMBL" id="ASPP01029541">
    <property type="protein sequence ID" value="ETO04305.1"/>
    <property type="molecule type" value="Genomic_DNA"/>
</dbReference>
<sequence>IFLHVDRFQKKVNVSTIQIVYILKIVQYFCNCSSNSAINAITQKQQNNEQKSGSKNKMRKYQSIFENDFFFIMVPKQTEKQYLLRQTVKISFDFLKVVPFFFVAFRCCIDNGGKQKESTGKDDSFKVFLGKQLVNNLSHEISQYVDLESNVIDDAKMSAL</sequence>
<evidence type="ECO:0000313" key="1">
    <source>
        <dbReference type="EMBL" id="ETO04305.1"/>
    </source>
</evidence>
<proteinExistence type="predicted"/>